<gene>
    <name evidence="1" type="ORF">IFM89_035318</name>
</gene>
<name>A0A835IJ07_9MAGN</name>
<dbReference type="OrthoDB" id="993453at2759"/>
<sequence>MLKKKMKGVMFDSSPSYVEEAKTRYKFQTLMHDYQDLHKETEAKKRKIQVTKRRSRVLLSEVGFLRQRYEELMEYKSREQEEVARIKTLQAQRDVREVALRNPAPVLDLNQIANEEDDEEEIQVQNVVEPMRIEKNAVKFSISRGGKPPLPPRTKDMKLTVCRDIQKGSNRTGKKKISLQDPVALRV</sequence>
<comment type="caution">
    <text evidence="1">The sequence shown here is derived from an EMBL/GenBank/DDBJ whole genome shotgun (WGS) entry which is preliminary data.</text>
</comment>
<dbReference type="AlphaFoldDB" id="A0A835IJ07"/>
<dbReference type="PANTHER" id="PTHR34807">
    <property type="entry name" value="OS08G0270800 PROTEIN"/>
    <property type="match status" value="1"/>
</dbReference>
<evidence type="ECO:0000313" key="2">
    <source>
        <dbReference type="Proteomes" id="UP000631114"/>
    </source>
</evidence>
<dbReference type="PANTHER" id="PTHR34807:SF3">
    <property type="entry name" value="OS08G0270800 PROTEIN"/>
    <property type="match status" value="1"/>
</dbReference>
<accession>A0A835IJ07</accession>
<organism evidence="1 2">
    <name type="scientific">Coptis chinensis</name>
    <dbReference type="NCBI Taxonomy" id="261450"/>
    <lineage>
        <taxon>Eukaryota</taxon>
        <taxon>Viridiplantae</taxon>
        <taxon>Streptophyta</taxon>
        <taxon>Embryophyta</taxon>
        <taxon>Tracheophyta</taxon>
        <taxon>Spermatophyta</taxon>
        <taxon>Magnoliopsida</taxon>
        <taxon>Ranunculales</taxon>
        <taxon>Ranunculaceae</taxon>
        <taxon>Coptidoideae</taxon>
        <taxon>Coptis</taxon>
    </lineage>
</organism>
<dbReference type="Proteomes" id="UP000631114">
    <property type="component" value="Unassembled WGS sequence"/>
</dbReference>
<protein>
    <submittedName>
        <fullName evidence="1">Uncharacterized protein</fullName>
    </submittedName>
</protein>
<proteinExistence type="predicted"/>
<dbReference type="EMBL" id="JADFTS010000003">
    <property type="protein sequence ID" value="KAF9617337.1"/>
    <property type="molecule type" value="Genomic_DNA"/>
</dbReference>
<reference evidence="1 2" key="1">
    <citation type="submission" date="2020-10" db="EMBL/GenBank/DDBJ databases">
        <title>The Coptis chinensis genome and diversification of protoberbering-type alkaloids.</title>
        <authorList>
            <person name="Wang B."/>
            <person name="Shu S."/>
            <person name="Song C."/>
            <person name="Liu Y."/>
        </authorList>
    </citation>
    <scope>NUCLEOTIDE SEQUENCE [LARGE SCALE GENOMIC DNA]</scope>
    <source>
        <strain evidence="1">HL-2020</strain>
        <tissue evidence="1">Leaf</tissue>
    </source>
</reference>
<keyword evidence="2" id="KW-1185">Reference proteome</keyword>
<evidence type="ECO:0000313" key="1">
    <source>
        <dbReference type="EMBL" id="KAF9617337.1"/>
    </source>
</evidence>